<comment type="caution">
    <text evidence="8">The sequence shown here is derived from an EMBL/GenBank/DDBJ whole genome shotgun (WGS) entry which is preliminary data.</text>
</comment>
<evidence type="ECO:0000256" key="5">
    <source>
        <dbReference type="ARBA" id="ARBA00022898"/>
    </source>
</evidence>
<dbReference type="Gene3D" id="3.40.640.10">
    <property type="entry name" value="Type I PLP-dependent aspartate aminotransferase-like (Major domain)"/>
    <property type="match status" value="1"/>
</dbReference>
<evidence type="ECO:0000313" key="8">
    <source>
        <dbReference type="EMBL" id="KAF8707803.1"/>
    </source>
</evidence>
<dbReference type="CDD" id="cd21372">
    <property type="entry name" value="cwf21_CWC21-like"/>
    <property type="match status" value="1"/>
</dbReference>
<dbReference type="GO" id="GO:0030170">
    <property type="term" value="F:pyridoxal phosphate binding"/>
    <property type="evidence" value="ECO:0007669"/>
    <property type="project" value="InterPro"/>
</dbReference>
<dbReference type="PANTHER" id="PTHR11986:SF79">
    <property type="entry name" value="ACETYLORNITHINE AMINOTRANSFERASE, MITOCHONDRIAL"/>
    <property type="match status" value="1"/>
</dbReference>
<evidence type="ECO:0000256" key="4">
    <source>
        <dbReference type="ARBA" id="ARBA00022679"/>
    </source>
</evidence>
<dbReference type="CDD" id="cd00610">
    <property type="entry name" value="OAT_like"/>
    <property type="match status" value="1"/>
</dbReference>
<dbReference type="SUPFAM" id="SSF53383">
    <property type="entry name" value="PLP-dependent transferases"/>
    <property type="match status" value="1"/>
</dbReference>
<keyword evidence="4 8" id="KW-0808">Transferase</keyword>
<evidence type="ECO:0000259" key="7">
    <source>
        <dbReference type="SMART" id="SM01115"/>
    </source>
</evidence>
<dbReference type="EMBL" id="JACYCD010000049">
    <property type="protein sequence ID" value="KAF8707803.1"/>
    <property type="molecule type" value="Genomic_DNA"/>
</dbReference>
<proteinExistence type="inferred from homology"/>
<dbReference type="Proteomes" id="UP000602905">
    <property type="component" value="Unassembled WGS sequence"/>
</dbReference>
<comment type="cofactor">
    <cofactor evidence="1">
        <name>pyridoxal 5'-phosphate</name>
        <dbReference type="ChEBI" id="CHEBI:597326"/>
    </cofactor>
</comment>
<feature type="compositionally biased region" description="Basic residues" evidence="6">
    <location>
        <begin position="237"/>
        <end position="257"/>
    </location>
</feature>
<dbReference type="AlphaFoldDB" id="A0A8H7HTX8"/>
<evidence type="ECO:0000313" key="9">
    <source>
        <dbReference type="Proteomes" id="UP000602905"/>
    </source>
</evidence>
<feature type="domain" description="CWF21" evidence="7">
    <location>
        <begin position="53"/>
        <end position="98"/>
    </location>
</feature>
<evidence type="ECO:0000256" key="6">
    <source>
        <dbReference type="SAM" id="MobiDB-lite"/>
    </source>
</evidence>
<organism evidence="8 9">
    <name type="scientific">Rhizoctonia solani</name>
    <dbReference type="NCBI Taxonomy" id="456999"/>
    <lineage>
        <taxon>Eukaryota</taxon>
        <taxon>Fungi</taxon>
        <taxon>Dikarya</taxon>
        <taxon>Basidiomycota</taxon>
        <taxon>Agaricomycotina</taxon>
        <taxon>Agaricomycetes</taxon>
        <taxon>Cantharellales</taxon>
        <taxon>Ceratobasidiaceae</taxon>
        <taxon>Rhizoctonia</taxon>
    </lineage>
</organism>
<evidence type="ECO:0000256" key="3">
    <source>
        <dbReference type="ARBA" id="ARBA00022576"/>
    </source>
</evidence>
<feature type="region of interest" description="Disordered" evidence="6">
    <location>
        <begin position="28"/>
        <end position="48"/>
    </location>
</feature>
<accession>A0A8H7HTX8</accession>
<feature type="region of interest" description="Disordered" evidence="6">
    <location>
        <begin position="145"/>
        <end position="349"/>
    </location>
</feature>
<feature type="compositionally biased region" description="Low complexity" evidence="6">
    <location>
        <begin position="272"/>
        <end position="283"/>
    </location>
</feature>
<evidence type="ECO:0000256" key="1">
    <source>
        <dbReference type="ARBA" id="ARBA00001933"/>
    </source>
</evidence>
<dbReference type="FunFam" id="3.40.640.10:FF:000004">
    <property type="entry name" value="Acetylornithine aminotransferase"/>
    <property type="match status" value="1"/>
</dbReference>
<name>A0A8H7HTX8_9AGAM</name>
<dbReference type="InterPro" id="IPR015422">
    <property type="entry name" value="PyrdxlP-dep_Trfase_small"/>
</dbReference>
<dbReference type="InterPro" id="IPR015424">
    <property type="entry name" value="PyrdxlP-dep_Trfase"/>
</dbReference>
<feature type="compositionally biased region" description="Basic and acidic residues" evidence="6">
    <location>
        <begin position="213"/>
        <end position="236"/>
    </location>
</feature>
<dbReference type="InterPro" id="IPR050103">
    <property type="entry name" value="Class-III_PLP-dep_AT"/>
</dbReference>
<comment type="similarity">
    <text evidence="2">Belongs to the class-III pyridoxal-phosphate-dependent aminotransferase family.</text>
</comment>
<feature type="non-terminal residue" evidence="8">
    <location>
        <position position="1"/>
    </location>
</feature>
<dbReference type="GO" id="GO:0005759">
    <property type="term" value="C:mitochondrial matrix"/>
    <property type="evidence" value="ECO:0007669"/>
    <property type="project" value="TreeGrafter"/>
</dbReference>
<dbReference type="Gene3D" id="3.90.1150.10">
    <property type="entry name" value="Aspartate Aminotransferase, domain 1"/>
    <property type="match status" value="1"/>
</dbReference>
<keyword evidence="3 8" id="KW-0032">Aminotransferase</keyword>
<dbReference type="GO" id="GO:0005634">
    <property type="term" value="C:nucleus"/>
    <property type="evidence" value="ECO:0007669"/>
    <property type="project" value="UniProtKB-ARBA"/>
</dbReference>
<dbReference type="InterPro" id="IPR015421">
    <property type="entry name" value="PyrdxlP-dep_Trfase_major"/>
</dbReference>
<dbReference type="OrthoDB" id="10260828at2759"/>
<feature type="compositionally biased region" description="Basic and acidic residues" evidence="6">
    <location>
        <begin position="145"/>
        <end position="204"/>
    </location>
</feature>
<dbReference type="Pfam" id="PF08312">
    <property type="entry name" value="cwf21"/>
    <property type="match status" value="1"/>
</dbReference>
<sequence>MYNGIGLTTPRGSGTNGYVVRNLSHLRSRDGQQDMHKFDQAPPKHREPDAGILEHERLRKIEVRCLELQLELEENNIPEENIEAEVSKLREQLMASMTSVPTSGKNLKPNDTHGMALAKKTELDKMARALGTSSNYVEGDAFNREKQEELRRQRAVEREENDRRREELRQKREEEDKRRDAERREQDRLRRRREDQARKERESRMPPPPPPGRGRDDDTRRSPPRDYSPRRRDRSPPRRRSPSPYSRRARYSRRSRSPRRDSRSPRRRDSRSPSPARRASRSPSPKRDRDSRSASPPRRRRSPSPDSPRGRPESRSPSPKRARSKSADSAMSVSGDEQRGLSRPPARTTMMRPIVTRNARSLFRTQARFASTKPCTTYTSITHPEDEASIPESVKAHLAELDKGIVNTYARPPFILQRGKGSWVWDTTGRKYLDFSAGIAVNALGHGDAELAKVAGEQAAILLHTSNAFHHEWAGNLASLIVGLTKRDGGLGFEAGSEGVAGGAKVFFSNSGTEANEGALKFARKVGKERWAQQTGKKWEESTKTRIVCFANAFHGRSMGALSATTNPKYQAPFAPLVPGFDVGQYNDVAGIDSLVGQDTCAVIVEPVQGEGGVHSASQEFLRALRKRCDEVGAVLIFDEIQASKLWAHAAFPIDCHPDVVTMAKPLANGFPVGAILVRDNIAQAMTVGSHGTTFGGSPIATRLGHHVLSRLSQPEFITHVKTVAQQLDARLAALPEMFPSIIAGPARGRGLLRGVPFKNPDDPAKLVKLARERGVLLLTAGKDAVRLVPSLNIGSQEVDHAVDVIESCLHVLQQN</sequence>
<protein>
    <submittedName>
        <fullName evidence="8">Aminotransferase</fullName>
    </submittedName>
</protein>
<dbReference type="InterPro" id="IPR005814">
    <property type="entry name" value="Aminotrans_3"/>
</dbReference>
<dbReference type="GO" id="GO:0042802">
    <property type="term" value="F:identical protein binding"/>
    <property type="evidence" value="ECO:0007669"/>
    <property type="project" value="TreeGrafter"/>
</dbReference>
<gene>
    <name evidence="8" type="ORF">RHS03_03733</name>
</gene>
<reference evidence="8" key="1">
    <citation type="submission" date="2020-09" db="EMBL/GenBank/DDBJ databases">
        <title>Comparative genome analyses of four rice-infecting Rhizoctonia solani isolates reveal extensive enrichment of homogalacturonan modification genes.</title>
        <authorList>
            <person name="Lee D.-Y."/>
            <person name="Jeon J."/>
            <person name="Kim K.-T."/>
            <person name="Cheong K."/>
            <person name="Song H."/>
            <person name="Choi G."/>
            <person name="Ko J."/>
            <person name="Opiyo S.O."/>
            <person name="Zuo S."/>
            <person name="Madhav S."/>
            <person name="Lee Y.-H."/>
            <person name="Wang G.-L."/>
        </authorList>
    </citation>
    <scope>NUCLEOTIDE SEQUENCE</scope>
    <source>
        <strain evidence="8">AG1-IA WGL</strain>
    </source>
</reference>
<dbReference type="GO" id="GO:0008483">
    <property type="term" value="F:transaminase activity"/>
    <property type="evidence" value="ECO:0007669"/>
    <property type="project" value="UniProtKB-KW"/>
</dbReference>
<dbReference type="PANTHER" id="PTHR11986">
    <property type="entry name" value="AMINOTRANSFERASE CLASS III"/>
    <property type="match status" value="1"/>
</dbReference>
<dbReference type="SMART" id="SM01115">
    <property type="entry name" value="cwf21"/>
    <property type="match status" value="1"/>
</dbReference>
<evidence type="ECO:0000256" key="2">
    <source>
        <dbReference type="ARBA" id="ARBA00008954"/>
    </source>
</evidence>
<dbReference type="InterPro" id="IPR013170">
    <property type="entry name" value="mRNA_splic_Cwf21_dom"/>
</dbReference>
<dbReference type="Pfam" id="PF00202">
    <property type="entry name" value="Aminotran_3"/>
    <property type="match status" value="1"/>
</dbReference>
<keyword evidence="5" id="KW-0663">Pyridoxal phosphate</keyword>